<dbReference type="InterPro" id="IPR003593">
    <property type="entry name" value="AAA+_ATPase"/>
</dbReference>
<sequence length="262" mass="28679">MTRPAIELRGVRYAYRRSEVLQGVDTRVAAGEVVALIGPNGSGKSTLLKCITGILRPRHGHITIAGEPVKGQRQARIARSLSYVAQTTDAVYPLTVLESVLLGLRRASWRHDPADLARAEAVLQRLGMADLAQSPLTEISGGQRQKAAIARALVRQTPFLLLDEPTNHLDMKHKRDAIEILTECAREQGQGVLVVLHDINIAVQLADRIVLLRDGRVMADGPPQAVIDTPTLRAAYDVDVHVVEHQRAPFVAGYQLQERGRG</sequence>
<proteinExistence type="inferred from homology"/>
<dbReference type="InterPro" id="IPR017871">
    <property type="entry name" value="ABC_transporter-like_CS"/>
</dbReference>
<dbReference type="eggNOG" id="COG1120">
    <property type="taxonomic scope" value="Bacteria"/>
</dbReference>
<evidence type="ECO:0000256" key="3">
    <source>
        <dbReference type="ARBA" id="ARBA00022741"/>
    </source>
</evidence>
<dbReference type="OrthoDB" id="6461291at2"/>
<dbReference type="InterPro" id="IPR027417">
    <property type="entry name" value="P-loop_NTPase"/>
</dbReference>
<evidence type="ECO:0000259" key="5">
    <source>
        <dbReference type="PROSITE" id="PS50893"/>
    </source>
</evidence>
<dbReference type="RefSeq" id="WP_011814141.1">
    <property type="nucleotide sequence ID" value="NC_008789.1"/>
</dbReference>
<keyword evidence="4" id="KW-0067">ATP-binding</keyword>
<comment type="similarity">
    <text evidence="1">Belongs to the ABC transporter superfamily.</text>
</comment>
<dbReference type="Pfam" id="PF00005">
    <property type="entry name" value="ABC_tran"/>
    <property type="match status" value="1"/>
</dbReference>
<name>A1WWQ7_HALHL</name>
<reference evidence="7" key="1">
    <citation type="submission" date="2006-12" db="EMBL/GenBank/DDBJ databases">
        <title>Complete sequence of Halorhodospira halophila SL1.</title>
        <authorList>
            <consortium name="US DOE Joint Genome Institute"/>
            <person name="Copeland A."/>
            <person name="Lucas S."/>
            <person name="Lapidus A."/>
            <person name="Barry K."/>
            <person name="Detter J.C."/>
            <person name="Glavina del Rio T."/>
            <person name="Hammon N."/>
            <person name="Israni S."/>
            <person name="Dalin E."/>
            <person name="Tice H."/>
            <person name="Pitluck S."/>
            <person name="Saunders E."/>
            <person name="Brettin T."/>
            <person name="Bruce D."/>
            <person name="Han C."/>
            <person name="Tapia R."/>
            <person name="Schmutz J."/>
            <person name="Larimer F."/>
            <person name="Land M."/>
            <person name="Hauser L."/>
            <person name="Kyrpides N."/>
            <person name="Mikhailova N."/>
            <person name="Hoff W."/>
            <person name="Richardson P."/>
        </authorList>
    </citation>
    <scope>NUCLEOTIDE SEQUENCE [LARGE SCALE GENOMIC DNA]</scope>
    <source>
        <strain evidence="7">DSM 244 / SL1</strain>
    </source>
</reference>
<reference evidence="6 7" key="2">
    <citation type="journal article" date="2013" name="Stand. Genomic Sci.">
        <title>Complete genome sequence of Halorhodospira halophila SL1.</title>
        <authorList>
            <person name="Challacombe J.F."/>
            <person name="Majid S."/>
            <person name="Deole R."/>
            <person name="Brettin T.S."/>
            <person name="Bruce D."/>
            <person name="Delano S.F."/>
            <person name="Detter J.C."/>
            <person name="Gleasner C.D."/>
            <person name="Han C.S."/>
            <person name="Misra M."/>
            <person name="Reitenga K.G."/>
            <person name="Mikhailova N."/>
            <person name="Woyke T."/>
            <person name="Pitluck S."/>
            <person name="Nolan M."/>
            <person name="Land M.L."/>
            <person name="Saunders E."/>
            <person name="Tapia R."/>
            <person name="Lapidus A."/>
            <person name="Ivanova N."/>
            <person name="Hoff W.D."/>
        </authorList>
    </citation>
    <scope>NUCLEOTIDE SEQUENCE [LARGE SCALE GENOMIC DNA]</scope>
    <source>
        <strain evidence="7">DSM 244 / SL1</strain>
    </source>
</reference>
<dbReference type="InterPro" id="IPR003439">
    <property type="entry name" value="ABC_transporter-like_ATP-bd"/>
</dbReference>
<evidence type="ECO:0000256" key="2">
    <source>
        <dbReference type="ARBA" id="ARBA00022448"/>
    </source>
</evidence>
<dbReference type="CDD" id="cd03214">
    <property type="entry name" value="ABC_Iron-Siderophores_B12_Hemin"/>
    <property type="match status" value="1"/>
</dbReference>
<evidence type="ECO:0000313" key="7">
    <source>
        <dbReference type="Proteomes" id="UP000000647"/>
    </source>
</evidence>
<dbReference type="GO" id="GO:0016887">
    <property type="term" value="F:ATP hydrolysis activity"/>
    <property type="evidence" value="ECO:0007669"/>
    <property type="project" value="InterPro"/>
</dbReference>
<dbReference type="SUPFAM" id="SSF52540">
    <property type="entry name" value="P-loop containing nucleoside triphosphate hydrolases"/>
    <property type="match status" value="1"/>
</dbReference>
<dbReference type="SMART" id="SM00382">
    <property type="entry name" value="AAA"/>
    <property type="match status" value="1"/>
</dbReference>
<dbReference type="Gene3D" id="3.40.50.300">
    <property type="entry name" value="P-loop containing nucleotide triphosphate hydrolases"/>
    <property type="match status" value="1"/>
</dbReference>
<keyword evidence="3" id="KW-0547">Nucleotide-binding</keyword>
<protein>
    <submittedName>
        <fullName evidence="6">ABC transporter related protein</fullName>
    </submittedName>
</protein>
<dbReference type="KEGG" id="hha:Hhal_1352"/>
<feature type="domain" description="ABC transporter" evidence="5">
    <location>
        <begin position="6"/>
        <end position="239"/>
    </location>
</feature>
<keyword evidence="2" id="KW-0813">Transport</keyword>
<dbReference type="PANTHER" id="PTHR42794:SF2">
    <property type="entry name" value="ABC TRANSPORTER ATP-BINDING PROTEIN"/>
    <property type="match status" value="1"/>
</dbReference>
<dbReference type="HOGENOM" id="CLU_000604_1_11_6"/>
<dbReference type="PROSITE" id="PS00211">
    <property type="entry name" value="ABC_TRANSPORTER_1"/>
    <property type="match status" value="1"/>
</dbReference>
<dbReference type="PANTHER" id="PTHR42794">
    <property type="entry name" value="HEMIN IMPORT ATP-BINDING PROTEIN HMUV"/>
    <property type="match status" value="1"/>
</dbReference>
<dbReference type="GO" id="GO:0005524">
    <property type="term" value="F:ATP binding"/>
    <property type="evidence" value="ECO:0007669"/>
    <property type="project" value="UniProtKB-KW"/>
</dbReference>
<dbReference type="STRING" id="349124.Hhal_1352"/>
<evidence type="ECO:0000256" key="1">
    <source>
        <dbReference type="ARBA" id="ARBA00005417"/>
    </source>
</evidence>
<organism evidence="6 7">
    <name type="scientific">Halorhodospira halophila (strain DSM 244 / SL1)</name>
    <name type="common">Ectothiorhodospira halophila (strain DSM 244 / SL1)</name>
    <dbReference type="NCBI Taxonomy" id="349124"/>
    <lineage>
        <taxon>Bacteria</taxon>
        <taxon>Pseudomonadati</taxon>
        <taxon>Pseudomonadota</taxon>
        <taxon>Gammaproteobacteria</taxon>
        <taxon>Chromatiales</taxon>
        <taxon>Ectothiorhodospiraceae</taxon>
        <taxon>Halorhodospira</taxon>
    </lineage>
</organism>
<evidence type="ECO:0000313" key="6">
    <source>
        <dbReference type="EMBL" id="ABM62119.1"/>
    </source>
</evidence>
<dbReference type="AlphaFoldDB" id="A1WWQ7"/>
<gene>
    <name evidence="6" type="ordered locus">Hhal_1352</name>
</gene>
<dbReference type="Proteomes" id="UP000000647">
    <property type="component" value="Chromosome"/>
</dbReference>
<keyword evidence="7" id="KW-1185">Reference proteome</keyword>
<dbReference type="PROSITE" id="PS50893">
    <property type="entry name" value="ABC_TRANSPORTER_2"/>
    <property type="match status" value="1"/>
</dbReference>
<dbReference type="EMBL" id="CP000544">
    <property type="protein sequence ID" value="ABM62119.1"/>
    <property type="molecule type" value="Genomic_DNA"/>
</dbReference>
<evidence type="ECO:0000256" key="4">
    <source>
        <dbReference type="ARBA" id="ARBA00022840"/>
    </source>
</evidence>
<dbReference type="FunFam" id="3.40.50.300:FF:000134">
    <property type="entry name" value="Iron-enterobactin ABC transporter ATP-binding protein"/>
    <property type="match status" value="1"/>
</dbReference>
<accession>A1WWQ7</accession>